<organism evidence="2 3">
    <name type="scientific">Rhizopus oryzae</name>
    <name type="common">Mucormycosis agent</name>
    <name type="synonym">Rhizopus arrhizus var. delemar</name>
    <dbReference type="NCBI Taxonomy" id="64495"/>
    <lineage>
        <taxon>Eukaryota</taxon>
        <taxon>Fungi</taxon>
        <taxon>Fungi incertae sedis</taxon>
        <taxon>Mucoromycota</taxon>
        <taxon>Mucoromycotina</taxon>
        <taxon>Mucoromycetes</taxon>
        <taxon>Mucorales</taxon>
        <taxon>Mucorineae</taxon>
        <taxon>Rhizopodaceae</taxon>
        <taxon>Rhizopus</taxon>
    </lineage>
</organism>
<dbReference type="AlphaFoldDB" id="A0A9P6XK09"/>
<name>A0A9P6XK09_RHIOR</name>
<dbReference type="Proteomes" id="UP000716291">
    <property type="component" value="Unassembled WGS sequence"/>
</dbReference>
<evidence type="ECO:0000313" key="2">
    <source>
        <dbReference type="EMBL" id="KAG1315443.1"/>
    </source>
</evidence>
<feature type="region of interest" description="Disordered" evidence="1">
    <location>
        <begin position="61"/>
        <end position="82"/>
    </location>
</feature>
<reference evidence="2" key="1">
    <citation type="journal article" date="2020" name="Microb. Genom.">
        <title>Genetic diversity of clinical and environmental Mucorales isolates obtained from an investigation of mucormycosis cases among solid organ transplant recipients.</title>
        <authorList>
            <person name="Nguyen M.H."/>
            <person name="Kaul D."/>
            <person name="Muto C."/>
            <person name="Cheng S.J."/>
            <person name="Richter R.A."/>
            <person name="Bruno V.M."/>
            <person name="Liu G."/>
            <person name="Beyhan S."/>
            <person name="Sundermann A.J."/>
            <person name="Mounaud S."/>
            <person name="Pasculle A.W."/>
            <person name="Nierman W.C."/>
            <person name="Driscoll E."/>
            <person name="Cumbie R."/>
            <person name="Clancy C.J."/>
            <person name="Dupont C.L."/>
        </authorList>
    </citation>
    <scope>NUCLEOTIDE SEQUENCE</scope>
    <source>
        <strain evidence="2">GL11</strain>
    </source>
</reference>
<accession>A0A9P6XK09</accession>
<keyword evidence="3" id="KW-1185">Reference proteome</keyword>
<comment type="caution">
    <text evidence="2">The sequence shown here is derived from an EMBL/GenBank/DDBJ whole genome shotgun (WGS) entry which is preliminary data.</text>
</comment>
<evidence type="ECO:0000313" key="3">
    <source>
        <dbReference type="Proteomes" id="UP000716291"/>
    </source>
</evidence>
<dbReference type="EMBL" id="JAANQT010000042">
    <property type="protein sequence ID" value="KAG1315443.1"/>
    <property type="molecule type" value="Genomic_DNA"/>
</dbReference>
<evidence type="ECO:0000256" key="1">
    <source>
        <dbReference type="SAM" id="MobiDB-lite"/>
    </source>
</evidence>
<sequence>MDLIRLTLDIHDPDRDLISFLIHVGYGPELRSQLSKSNITVSDSFDPSITRDPTLVNESVDSKVQHARKNIPSNESASPCNG</sequence>
<dbReference type="OrthoDB" id="2213498at2759"/>
<proteinExistence type="predicted"/>
<feature type="compositionally biased region" description="Polar residues" evidence="1">
    <location>
        <begin position="71"/>
        <end position="82"/>
    </location>
</feature>
<gene>
    <name evidence="2" type="ORF">G6F64_000663</name>
</gene>
<protein>
    <submittedName>
        <fullName evidence="2">Uncharacterized protein</fullName>
    </submittedName>
</protein>